<dbReference type="PANTHER" id="PTHR43537">
    <property type="entry name" value="TRANSCRIPTIONAL REGULATOR, GNTR FAMILY"/>
    <property type="match status" value="1"/>
</dbReference>
<protein>
    <recommendedName>
        <fullName evidence="4">HTH gntR-type domain-containing protein</fullName>
    </recommendedName>
</protein>
<dbReference type="PANTHER" id="PTHR43537:SF5">
    <property type="entry name" value="UXU OPERON TRANSCRIPTIONAL REGULATOR"/>
    <property type="match status" value="1"/>
</dbReference>
<dbReference type="AlphaFoldDB" id="A0A261VLY5"/>
<dbReference type="SMART" id="SM00345">
    <property type="entry name" value="HTH_GNTR"/>
    <property type="match status" value="1"/>
</dbReference>
<dbReference type="OrthoDB" id="5450856at2"/>
<organism evidence="5 6">
    <name type="scientific">Bordetella genomosp. 12</name>
    <dbReference type="NCBI Taxonomy" id="463035"/>
    <lineage>
        <taxon>Bacteria</taxon>
        <taxon>Pseudomonadati</taxon>
        <taxon>Pseudomonadota</taxon>
        <taxon>Betaproteobacteria</taxon>
        <taxon>Burkholderiales</taxon>
        <taxon>Alcaligenaceae</taxon>
        <taxon>Bordetella</taxon>
    </lineage>
</organism>
<dbReference type="Pfam" id="PF07729">
    <property type="entry name" value="FCD"/>
    <property type="match status" value="1"/>
</dbReference>
<dbReference type="SUPFAM" id="SSF48008">
    <property type="entry name" value="GntR ligand-binding domain-like"/>
    <property type="match status" value="1"/>
</dbReference>
<dbReference type="GO" id="GO:0003700">
    <property type="term" value="F:DNA-binding transcription factor activity"/>
    <property type="evidence" value="ECO:0007669"/>
    <property type="project" value="InterPro"/>
</dbReference>
<evidence type="ECO:0000256" key="3">
    <source>
        <dbReference type="ARBA" id="ARBA00023163"/>
    </source>
</evidence>
<name>A0A261VLY5_9BORD</name>
<dbReference type="InterPro" id="IPR036390">
    <property type="entry name" value="WH_DNA-bd_sf"/>
</dbReference>
<dbReference type="InterPro" id="IPR011711">
    <property type="entry name" value="GntR_C"/>
</dbReference>
<dbReference type="SMART" id="SM00895">
    <property type="entry name" value="FCD"/>
    <property type="match status" value="1"/>
</dbReference>
<dbReference type="Gene3D" id="1.10.10.10">
    <property type="entry name" value="Winged helix-like DNA-binding domain superfamily/Winged helix DNA-binding domain"/>
    <property type="match status" value="1"/>
</dbReference>
<dbReference type="InterPro" id="IPR036388">
    <property type="entry name" value="WH-like_DNA-bd_sf"/>
</dbReference>
<keyword evidence="1" id="KW-0805">Transcription regulation</keyword>
<proteinExistence type="predicted"/>
<evidence type="ECO:0000256" key="1">
    <source>
        <dbReference type="ARBA" id="ARBA00023015"/>
    </source>
</evidence>
<dbReference type="EMBL" id="NEVU01000002">
    <property type="protein sequence ID" value="OZI74857.1"/>
    <property type="molecule type" value="Genomic_DNA"/>
</dbReference>
<keyword evidence="6" id="KW-1185">Reference proteome</keyword>
<dbReference type="PRINTS" id="PR00035">
    <property type="entry name" value="HTHGNTR"/>
</dbReference>
<evidence type="ECO:0000313" key="5">
    <source>
        <dbReference type="EMBL" id="OZI74857.1"/>
    </source>
</evidence>
<dbReference type="InterPro" id="IPR000524">
    <property type="entry name" value="Tscrpt_reg_HTH_GntR"/>
</dbReference>
<keyword evidence="3" id="KW-0804">Transcription</keyword>
<dbReference type="Proteomes" id="UP000216429">
    <property type="component" value="Unassembled WGS sequence"/>
</dbReference>
<dbReference type="GO" id="GO:0003677">
    <property type="term" value="F:DNA binding"/>
    <property type="evidence" value="ECO:0007669"/>
    <property type="project" value="UniProtKB-KW"/>
</dbReference>
<feature type="domain" description="HTH gntR-type" evidence="4">
    <location>
        <begin position="30"/>
        <end position="98"/>
    </location>
</feature>
<dbReference type="CDD" id="cd07377">
    <property type="entry name" value="WHTH_GntR"/>
    <property type="match status" value="1"/>
</dbReference>
<dbReference type="SUPFAM" id="SSF46785">
    <property type="entry name" value="Winged helix' DNA-binding domain"/>
    <property type="match status" value="1"/>
</dbReference>
<dbReference type="Gene3D" id="1.20.120.530">
    <property type="entry name" value="GntR ligand-binding domain-like"/>
    <property type="match status" value="1"/>
</dbReference>
<evidence type="ECO:0000313" key="6">
    <source>
        <dbReference type="Proteomes" id="UP000216429"/>
    </source>
</evidence>
<dbReference type="Pfam" id="PF00392">
    <property type="entry name" value="GntR"/>
    <property type="match status" value="1"/>
</dbReference>
<evidence type="ECO:0000259" key="4">
    <source>
        <dbReference type="PROSITE" id="PS50949"/>
    </source>
</evidence>
<dbReference type="PROSITE" id="PS50949">
    <property type="entry name" value="HTH_GNTR"/>
    <property type="match status" value="1"/>
</dbReference>
<gene>
    <name evidence="5" type="ORF">CAL22_10505</name>
</gene>
<reference evidence="6" key="1">
    <citation type="submission" date="2017-05" db="EMBL/GenBank/DDBJ databases">
        <title>Complete and WGS of Bordetella genogroups.</title>
        <authorList>
            <person name="Spilker T."/>
            <person name="Lipuma J."/>
        </authorList>
    </citation>
    <scope>NUCLEOTIDE SEQUENCE [LARGE SCALE GENOMIC DNA]</scope>
    <source>
        <strain evidence="6">AU6712</strain>
    </source>
</reference>
<accession>A0A261VLY5</accession>
<comment type="caution">
    <text evidence="5">The sequence shown here is derived from an EMBL/GenBank/DDBJ whole genome shotgun (WGS) entry which is preliminary data.</text>
</comment>
<evidence type="ECO:0000256" key="2">
    <source>
        <dbReference type="ARBA" id="ARBA00023125"/>
    </source>
</evidence>
<dbReference type="InterPro" id="IPR008920">
    <property type="entry name" value="TF_FadR/GntR_C"/>
</dbReference>
<keyword evidence="2" id="KW-0238">DNA-binding</keyword>
<sequence length="251" mass="28050">MLKFAFRNFGRSTAGFMSKTPFSMLPIKRTDIFQEVCQQLENLLNSGQLQVGDKLPSERELSESFGVSRSSIRQALKVFEAAGRIETRVGSGTFLVEKRLDSATAGNLNEMLSQGVNKDLMQHLIAARTAVERAVFEAYAVKANKGSIRVLKELIDENAQDKTANDEFEENAGLDLSFEAKVAELAGNPILSAMQRQIHQLWTQAWRIYGFVPESRETLHQEHCAIIEALASKNTPRVIDLVVQHVDKEVL</sequence>